<dbReference type="InterPro" id="IPR051401">
    <property type="entry name" value="GtrA_CellWall_Glycosyl"/>
</dbReference>
<sequence length="207" mass="22401">MKMGDSKKDYKASLIIGVVAGILSVPVVNNFGVTNPVMYAIIALALFAMPPIGMAIARFIGKKSLSLYQFIKFAETGGLNTFVDLGVLNLLILISGISAGLYYSVFKGISFVAAILNSYFWNKHWVFESKAKGESGEKEFAKFIAVSGGGFLVNVGVASLIVFLTKDSTAIDPKIMANIAAAIAFIMTMMWNFLGYKLVVFVKPKKK</sequence>
<accession>A0A419DEC8</accession>
<name>A0A419DEC8_9BACT</name>
<dbReference type="Pfam" id="PF04138">
    <property type="entry name" value="GtrA_DPMS_TM"/>
    <property type="match status" value="1"/>
</dbReference>
<evidence type="ECO:0000256" key="6">
    <source>
        <dbReference type="SAM" id="Phobius"/>
    </source>
</evidence>
<feature type="transmembrane region" description="Helical" evidence="6">
    <location>
        <begin position="73"/>
        <end position="94"/>
    </location>
</feature>
<evidence type="ECO:0000256" key="2">
    <source>
        <dbReference type="ARBA" id="ARBA00009399"/>
    </source>
</evidence>
<comment type="caution">
    <text evidence="8">The sequence shown here is derived from an EMBL/GenBank/DDBJ whole genome shotgun (WGS) entry which is preliminary data.</text>
</comment>
<organism evidence="8 9">
    <name type="scientific">candidate division WS5 bacterium</name>
    <dbReference type="NCBI Taxonomy" id="2093353"/>
    <lineage>
        <taxon>Bacteria</taxon>
        <taxon>candidate division WS5</taxon>
    </lineage>
</organism>
<feature type="transmembrane region" description="Helical" evidence="6">
    <location>
        <begin position="37"/>
        <end position="61"/>
    </location>
</feature>
<keyword evidence="3 6" id="KW-0812">Transmembrane</keyword>
<dbReference type="EMBL" id="QZJW01000019">
    <property type="protein sequence ID" value="RJO61464.1"/>
    <property type="molecule type" value="Genomic_DNA"/>
</dbReference>
<feature type="transmembrane region" description="Helical" evidence="6">
    <location>
        <begin position="12"/>
        <end position="31"/>
    </location>
</feature>
<dbReference type="Proteomes" id="UP000285655">
    <property type="component" value="Unassembled WGS sequence"/>
</dbReference>
<proteinExistence type="inferred from homology"/>
<evidence type="ECO:0000256" key="1">
    <source>
        <dbReference type="ARBA" id="ARBA00004141"/>
    </source>
</evidence>
<feature type="transmembrane region" description="Helical" evidence="6">
    <location>
        <begin position="143"/>
        <end position="163"/>
    </location>
</feature>
<evidence type="ECO:0000256" key="5">
    <source>
        <dbReference type="ARBA" id="ARBA00023136"/>
    </source>
</evidence>
<feature type="domain" description="GtrA/DPMS transmembrane" evidence="7">
    <location>
        <begin position="72"/>
        <end position="201"/>
    </location>
</feature>
<evidence type="ECO:0000256" key="4">
    <source>
        <dbReference type="ARBA" id="ARBA00022989"/>
    </source>
</evidence>
<dbReference type="PANTHER" id="PTHR38459">
    <property type="entry name" value="PROPHAGE BACTOPRENOL-LINKED GLUCOSE TRANSLOCASE HOMOLOG"/>
    <property type="match status" value="1"/>
</dbReference>
<reference evidence="8 9" key="1">
    <citation type="journal article" date="2017" name="ISME J.">
        <title>Energy and carbon metabolisms in a deep terrestrial subsurface fluid microbial community.</title>
        <authorList>
            <person name="Momper L."/>
            <person name="Jungbluth S.P."/>
            <person name="Lee M.D."/>
            <person name="Amend J.P."/>
        </authorList>
    </citation>
    <scope>NUCLEOTIDE SEQUENCE [LARGE SCALE GENOMIC DNA]</scope>
    <source>
        <strain evidence="8">SURF_29</strain>
    </source>
</reference>
<comment type="subcellular location">
    <subcellularLocation>
        <location evidence="1">Membrane</location>
        <topology evidence="1">Multi-pass membrane protein</topology>
    </subcellularLocation>
</comment>
<dbReference type="InterPro" id="IPR007267">
    <property type="entry name" value="GtrA_DPMS_TM"/>
</dbReference>
<dbReference type="PANTHER" id="PTHR38459:SF1">
    <property type="entry name" value="PROPHAGE BACTOPRENOL-LINKED GLUCOSE TRANSLOCASE HOMOLOG"/>
    <property type="match status" value="1"/>
</dbReference>
<protein>
    <submittedName>
        <fullName evidence="8">GtrA family protein</fullName>
    </submittedName>
</protein>
<dbReference type="AlphaFoldDB" id="A0A419DEC8"/>
<dbReference type="GO" id="GO:0000271">
    <property type="term" value="P:polysaccharide biosynthetic process"/>
    <property type="evidence" value="ECO:0007669"/>
    <property type="project" value="InterPro"/>
</dbReference>
<comment type="similarity">
    <text evidence="2">Belongs to the GtrA family.</text>
</comment>
<feature type="transmembrane region" description="Helical" evidence="6">
    <location>
        <begin position="175"/>
        <end position="199"/>
    </location>
</feature>
<gene>
    <name evidence="8" type="ORF">C4544_03050</name>
</gene>
<evidence type="ECO:0000259" key="7">
    <source>
        <dbReference type="Pfam" id="PF04138"/>
    </source>
</evidence>
<evidence type="ECO:0000313" key="8">
    <source>
        <dbReference type="EMBL" id="RJO61464.1"/>
    </source>
</evidence>
<dbReference type="GO" id="GO:0005886">
    <property type="term" value="C:plasma membrane"/>
    <property type="evidence" value="ECO:0007669"/>
    <property type="project" value="TreeGrafter"/>
</dbReference>
<evidence type="ECO:0000256" key="3">
    <source>
        <dbReference type="ARBA" id="ARBA00022692"/>
    </source>
</evidence>
<evidence type="ECO:0000313" key="9">
    <source>
        <dbReference type="Proteomes" id="UP000285655"/>
    </source>
</evidence>
<keyword evidence="4 6" id="KW-1133">Transmembrane helix</keyword>
<feature type="transmembrane region" description="Helical" evidence="6">
    <location>
        <begin position="100"/>
        <end position="122"/>
    </location>
</feature>
<keyword evidence="5 6" id="KW-0472">Membrane</keyword>